<accession>A0A7M1S4I0</accession>
<dbReference type="Proteomes" id="UP000595074">
    <property type="component" value="Chromosome"/>
</dbReference>
<dbReference type="InterPro" id="IPR027410">
    <property type="entry name" value="TCP-1-like_intermed_sf"/>
</dbReference>
<dbReference type="PRINTS" id="PR00298">
    <property type="entry name" value="CHAPERONIN60"/>
</dbReference>
<comment type="similarity">
    <text evidence="1 6 7">Belongs to the chaperonin (HSP60) family.</text>
</comment>
<feature type="region of interest" description="Disordered" evidence="9">
    <location>
        <begin position="522"/>
        <end position="545"/>
    </location>
</feature>
<keyword evidence="2 6" id="KW-0547">Nucleotide-binding</keyword>
<comment type="function">
    <text evidence="6 8">Together with its co-chaperonin GroES, plays an essential role in assisting protein folding. The GroEL-GroES system forms a nano-cage that allows encapsulation of the non-native substrate proteins and provides a physical environment optimized to promote and accelerate protein folding.</text>
</comment>
<dbReference type="InterPro" id="IPR002423">
    <property type="entry name" value="Cpn60/GroEL/TCP-1"/>
</dbReference>
<dbReference type="RefSeq" id="WP_197549025.1">
    <property type="nucleotide sequence ID" value="NZ_CP063164.1"/>
</dbReference>
<keyword evidence="4 6" id="KW-0143">Chaperone</keyword>
<dbReference type="HAMAP" id="MF_00600">
    <property type="entry name" value="CH60"/>
    <property type="match status" value="1"/>
</dbReference>
<feature type="binding site" evidence="6">
    <location>
        <begin position="29"/>
        <end position="32"/>
    </location>
    <ligand>
        <name>ATP</name>
        <dbReference type="ChEBI" id="CHEBI:30616"/>
    </ligand>
</feature>
<keyword evidence="5 6" id="KW-0413">Isomerase</keyword>
<dbReference type="GO" id="GO:0005737">
    <property type="term" value="C:cytoplasm"/>
    <property type="evidence" value="ECO:0007669"/>
    <property type="project" value="UniProtKB-SubCell"/>
</dbReference>
<dbReference type="NCBIfam" id="NF009487">
    <property type="entry name" value="PRK12849.1"/>
    <property type="match status" value="1"/>
</dbReference>
<dbReference type="InterPro" id="IPR001844">
    <property type="entry name" value="Cpn60/GroEL"/>
</dbReference>
<dbReference type="NCBIfam" id="NF000592">
    <property type="entry name" value="PRK00013.1"/>
    <property type="match status" value="1"/>
</dbReference>
<dbReference type="SUPFAM" id="SSF54849">
    <property type="entry name" value="GroEL-intermediate domain like"/>
    <property type="match status" value="1"/>
</dbReference>
<feature type="binding site" evidence="6">
    <location>
        <begin position="86"/>
        <end position="90"/>
    </location>
    <ligand>
        <name>ATP</name>
        <dbReference type="ChEBI" id="CHEBI:30616"/>
    </ligand>
</feature>
<feature type="compositionally biased region" description="Gly residues" evidence="9">
    <location>
        <begin position="536"/>
        <end position="545"/>
    </location>
</feature>
<dbReference type="SUPFAM" id="SSF52029">
    <property type="entry name" value="GroEL apical domain-like"/>
    <property type="match status" value="1"/>
</dbReference>
<evidence type="ECO:0000313" key="10">
    <source>
        <dbReference type="EMBL" id="QOR62317.1"/>
    </source>
</evidence>
<dbReference type="GO" id="GO:0042026">
    <property type="term" value="P:protein refolding"/>
    <property type="evidence" value="ECO:0007669"/>
    <property type="project" value="UniProtKB-UniRule"/>
</dbReference>
<keyword evidence="3 6" id="KW-0067">ATP-binding</keyword>
<name>A0A7M1S4I0_9BACT</name>
<feature type="binding site" evidence="6">
    <location>
        <position position="50"/>
    </location>
    <ligand>
        <name>ATP</name>
        <dbReference type="ChEBI" id="CHEBI:30616"/>
    </ligand>
</feature>
<proteinExistence type="inferred from homology"/>
<feature type="binding site" evidence="6">
    <location>
        <position position="493"/>
    </location>
    <ligand>
        <name>ATP</name>
        <dbReference type="ChEBI" id="CHEBI:30616"/>
    </ligand>
</feature>
<evidence type="ECO:0000256" key="4">
    <source>
        <dbReference type="ARBA" id="ARBA00023186"/>
    </source>
</evidence>
<reference evidence="10 11" key="1">
    <citation type="submission" date="2020-10" db="EMBL/GenBank/DDBJ databases">
        <title>The genome of sulfurovum sp.</title>
        <authorList>
            <person name="Xie S."/>
            <person name="Shao Z."/>
            <person name="Jiang L."/>
        </authorList>
    </citation>
    <scope>NUCLEOTIDE SEQUENCE [LARGE SCALE GENOMIC DNA]</scope>
    <source>
        <strain evidence="10 11">ST-419</strain>
    </source>
</reference>
<dbReference type="GO" id="GO:0005524">
    <property type="term" value="F:ATP binding"/>
    <property type="evidence" value="ECO:0007669"/>
    <property type="project" value="UniProtKB-UniRule"/>
</dbReference>
<evidence type="ECO:0000256" key="3">
    <source>
        <dbReference type="ARBA" id="ARBA00022840"/>
    </source>
</evidence>
<dbReference type="Pfam" id="PF00118">
    <property type="entry name" value="Cpn60_TCP1"/>
    <property type="match status" value="1"/>
</dbReference>
<dbReference type="NCBIfam" id="NF009488">
    <property type="entry name" value="PRK12850.1"/>
    <property type="match status" value="1"/>
</dbReference>
<comment type="subcellular location">
    <subcellularLocation>
        <location evidence="6">Cytoplasm</location>
    </subcellularLocation>
</comment>
<dbReference type="SUPFAM" id="SSF48592">
    <property type="entry name" value="GroEL equatorial domain-like"/>
    <property type="match status" value="1"/>
</dbReference>
<dbReference type="NCBIfam" id="NF009489">
    <property type="entry name" value="PRK12851.1"/>
    <property type="match status" value="1"/>
</dbReference>
<evidence type="ECO:0000256" key="8">
    <source>
        <dbReference type="RuleBase" id="RU000419"/>
    </source>
</evidence>
<gene>
    <name evidence="6 10" type="primary">groL</name>
    <name evidence="6" type="synonym">groEL</name>
    <name evidence="10" type="ORF">IMZ28_02240</name>
</gene>
<dbReference type="GO" id="GO:0016853">
    <property type="term" value="F:isomerase activity"/>
    <property type="evidence" value="ECO:0007669"/>
    <property type="project" value="UniProtKB-KW"/>
</dbReference>
<dbReference type="PROSITE" id="PS00296">
    <property type="entry name" value="CHAPERONINS_CPN60"/>
    <property type="match status" value="1"/>
</dbReference>
<dbReference type="InterPro" id="IPR027409">
    <property type="entry name" value="GroEL-like_apical_dom_sf"/>
</dbReference>
<dbReference type="FunFam" id="3.50.7.10:FF:000001">
    <property type="entry name" value="60 kDa chaperonin"/>
    <property type="match status" value="1"/>
</dbReference>
<keyword evidence="6" id="KW-0963">Cytoplasm</keyword>
<evidence type="ECO:0000256" key="5">
    <source>
        <dbReference type="ARBA" id="ARBA00023235"/>
    </source>
</evidence>
<dbReference type="Gene3D" id="3.50.7.10">
    <property type="entry name" value="GroEL"/>
    <property type="match status" value="1"/>
</dbReference>
<evidence type="ECO:0000256" key="1">
    <source>
        <dbReference type="ARBA" id="ARBA00006607"/>
    </source>
</evidence>
<dbReference type="GO" id="GO:0051082">
    <property type="term" value="F:unfolded protein binding"/>
    <property type="evidence" value="ECO:0007669"/>
    <property type="project" value="UniProtKB-UniRule"/>
</dbReference>
<dbReference type="AlphaFoldDB" id="A0A7M1S4I0"/>
<dbReference type="PANTHER" id="PTHR45633">
    <property type="entry name" value="60 KDA HEAT SHOCK PROTEIN, MITOCHONDRIAL"/>
    <property type="match status" value="1"/>
</dbReference>
<feature type="binding site" evidence="6">
    <location>
        <begin position="477"/>
        <end position="479"/>
    </location>
    <ligand>
        <name>ATP</name>
        <dbReference type="ChEBI" id="CHEBI:30616"/>
    </ligand>
</feature>
<protein>
    <recommendedName>
        <fullName evidence="6">Chaperonin GroEL</fullName>
        <ecNumber evidence="6">5.6.1.7</ecNumber>
    </recommendedName>
    <alternativeName>
        <fullName evidence="6">60 kDa chaperonin</fullName>
    </alternativeName>
    <alternativeName>
        <fullName evidence="6">Chaperonin-60</fullName>
        <shortName evidence="6">Cpn60</shortName>
    </alternativeName>
</protein>
<dbReference type="KEGG" id="sinu:IMZ28_02240"/>
<sequence length="545" mass="57646">MAKEIHFSDHARNGLFEGVTKLADAVKVTMGPRGRNVLIQKSFGAPHITKDGVSVAREIELTDTLENMGAQLVKEVASNTADEAGDGTTTATVLAYSIFKEGLRNITAGANPIEVKRGMDKASAAIIEELKNISKEVKDKKEIAQVATISANSDETIGNLIAEAMEKVGKDGVITVEEAKGINDDLEVVEGMQFDRGYLSPYFVTNSEKMTCELENPLLLITDSKITSLKDLIPVLEQIQQSGRPLLIIADDVEGEALATLVLNRLKGVLNIAAVKAPGFGDRKKEMLKDIAILTGGNVITEELGLSLDKATLQDLGQAARIVIDKDNTVIVDGKGDSSSVEARVNEIRIQIENTSSEYDKEKLQERLAKLSGGVAVIKVGAATETEMKEKKDRVDDALSATKAAVDEGIVIGGGAALIKAAKAVKLDLCGDEAVGADIILRAVYAPMKQIAENAGFDAGVVADKIANSDESNLGFNAASGEYVDMLEAGIIDPLKVERVALQNATSVASLLLTTEATVSDVKENPTPAPAMPDMGGMGGMPGMM</sequence>
<dbReference type="InterPro" id="IPR027413">
    <property type="entry name" value="GROEL-like_equatorial_sf"/>
</dbReference>
<keyword evidence="11" id="KW-1185">Reference proteome</keyword>
<organism evidence="10 11">
    <name type="scientific">Sulfurovum indicum</name>
    <dbReference type="NCBI Taxonomy" id="2779528"/>
    <lineage>
        <taxon>Bacteria</taxon>
        <taxon>Pseudomonadati</taxon>
        <taxon>Campylobacterota</taxon>
        <taxon>Epsilonproteobacteria</taxon>
        <taxon>Campylobacterales</taxon>
        <taxon>Sulfurovaceae</taxon>
        <taxon>Sulfurovum</taxon>
    </lineage>
</organism>
<dbReference type="EC" id="5.6.1.7" evidence="6"/>
<evidence type="ECO:0000256" key="7">
    <source>
        <dbReference type="RuleBase" id="RU000418"/>
    </source>
</evidence>
<comment type="subunit">
    <text evidence="6 8">Forms a cylinder of 14 subunits composed of two heptameric rings stacked back-to-back. Interacts with the co-chaperonin GroES.</text>
</comment>
<dbReference type="CDD" id="cd03344">
    <property type="entry name" value="GroEL"/>
    <property type="match status" value="1"/>
</dbReference>
<evidence type="ECO:0000256" key="9">
    <source>
        <dbReference type="SAM" id="MobiDB-lite"/>
    </source>
</evidence>
<dbReference type="InterPro" id="IPR018370">
    <property type="entry name" value="Chaperonin_Cpn60_CS"/>
</dbReference>
<dbReference type="Gene3D" id="3.30.260.10">
    <property type="entry name" value="TCP-1-like chaperonin intermediate domain"/>
    <property type="match status" value="1"/>
</dbReference>
<feature type="binding site" evidence="6">
    <location>
        <position position="414"/>
    </location>
    <ligand>
        <name>ATP</name>
        <dbReference type="ChEBI" id="CHEBI:30616"/>
    </ligand>
</feature>
<dbReference type="Gene3D" id="1.10.560.10">
    <property type="entry name" value="GroEL-like equatorial domain"/>
    <property type="match status" value="1"/>
</dbReference>
<evidence type="ECO:0000313" key="11">
    <source>
        <dbReference type="Proteomes" id="UP000595074"/>
    </source>
</evidence>
<evidence type="ECO:0000256" key="2">
    <source>
        <dbReference type="ARBA" id="ARBA00022741"/>
    </source>
</evidence>
<dbReference type="EMBL" id="CP063164">
    <property type="protein sequence ID" value="QOR62317.1"/>
    <property type="molecule type" value="Genomic_DNA"/>
</dbReference>
<dbReference type="NCBIfam" id="TIGR02348">
    <property type="entry name" value="GroEL"/>
    <property type="match status" value="1"/>
</dbReference>
<dbReference type="GO" id="GO:0140662">
    <property type="term" value="F:ATP-dependent protein folding chaperone"/>
    <property type="evidence" value="ECO:0007669"/>
    <property type="project" value="InterPro"/>
</dbReference>
<evidence type="ECO:0000256" key="6">
    <source>
        <dbReference type="HAMAP-Rule" id="MF_00600"/>
    </source>
</evidence>